<name>A0A6I6F6U3_9CLOT</name>
<dbReference type="PANTHER" id="PTHR38030:SF2">
    <property type="entry name" value="PROTOPORPHYRINOGEN IX DEHYDROGENASE [QUINONE]"/>
    <property type="match status" value="1"/>
</dbReference>
<proteinExistence type="predicted"/>
<protein>
    <submittedName>
        <fullName evidence="2">Flavodoxin</fullName>
    </submittedName>
</protein>
<gene>
    <name evidence="2" type="ORF">GOM49_14745</name>
</gene>
<accession>A0A6I6F6U3</accession>
<dbReference type="GO" id="GO:0006783">
    <property type="term" value="P:heme biosynthetic process"/>
    <property type="evidence" value="ECO:0007669"/>
    <property type="project" value="TreeGrafter"/>
</dbReference>
<dbReference type="InterPro" id="IPR029039">
    <property type="entry name" value="Flavoprotein-like_sf"/>
</dbReference>
<evidence type="ECO:0000259" key="1">
    <source>
        <dbReference type="PROSITE" id="PS50902"/>
    </source>
</evidence>
<dbReference type="PANTHER" id="PTHR38030">
    <property type="entry name" value="PROTOPORPHYRINOGEN IX DEHYDROGENASE [MENAQUINONE]"/>
    <property type="match status" value="1"/>
</dbReference>
<dbReference type="Pfam" id="PF12641">
    <property type="entry name" value="Flavodoxin_3"/>
    <property type="match status" value="1"/>
</dbReference>
<keyword evidence="3" id="KW-1185">Reference proteome</keyword>
<evidence type="ECO:0000313" key="2">
    <source>
        <dbReference type="EMBL" id="QGU96187.1"/>
    </source>
</evidence>
<reference evidence="2 3" key="1">
    <citation type="submission" date="2019-12" db="EMBL/GenBank/DDBJ databases">
        <title>Genome sequenceing of Clostridium bovifaecis.</title>
        <authorList>
            <person name="Yao Y."/>
        </authorList>
    </citation>
    <scope>NUCLEOTIDE SEQUENCE [LARGE SCALE GENOMIC DNA]</scope>
    <source>
        <strain evidence="2 3">BXX</strain>
    </source>
</reference>
<sequence>MKSLIIYFSSYKNNTEKIAKVFADKINADLINLKNLKEIETDSYDLIGFGSGVYKERLAQQLFNSIEKLNLKDKKVFVFSTSGIGIKFYNNKLIKLLVSKGATNKGSFACKGSLVAREFSNNKIFDIVGRLSEGHPNDKDLRKAEEFIEKVIL</sequence>
<dbReference type="GO" id="GO:0016651">
    <property type="term" value="F:oxidoreductase activity, acting on NAD(P)H"/>
    <property type="evidence" value="ECO:0007669"/>
    <property type="project" value="UniProtKB-ARBA"/>
</dbReference>
<dbReference type="InterPro" id="IPR008254">
    <property type="entry name" value="Flavodoxin/NO_synth"/>
</dbReference>
<organism evidence="2 3">
    <name type="scientific">Clostridium bovifaecis</name>
    <dbReference type="NCBI Taxonomy" id="2184719"/>
    <lineage>
        <taxon>Bacteria</taxon>
        <taxon>Bacillati</taxon>
        <taxon>Bacillota</taxon>
        <taxon>Clostridia</taxon>
        <taxon>Eubacteriales</taxon>
        <taxon>Clostridiaceae</taxon>
        <taxon>Clostridium</taxon>
    </lineage>
</organism>
<dbReference type="Gene3D" id="3.40.50.360">
    <property type="match status" value="2"/>
</dbReference>
<dbReference type="GO" id="GO:0010181">
    <property type="term" value="F:FMN binding"/>
    <property type="evidence" value="ECO:0007669"/>
    <property type="project" value="InterPro"/>
</dbReference>
<dbReference type="EMBL" id="CP046522">
    <property type="protein sequence ID" value="QGU96187.1"/>
    <property type="molecule type" value="Genomic_DNA"/>
</dbReference>
<dbReference type="SUPFAM" id="SSF52218">
    <property type="entry name" value="Flavoproteins"/>
    <property type="match status" value="1"/>
</dbReference>
<dbReference type="AlphaFoldDB" id="A0A6I6F6U3"/>
<dbReference type="GO" id="GO:0070819">
    <property type="term" value="F:menaquinone-dependent protoporphyrinogen oxidase activity"/>
    <property type="evidence" value="ECO:0007669"/>
    <property type="project" value="TreeGrafter"/>
</dbReference>
<dbReference type="PROSITE" id="PS50902">
    <property type="entry name" value="FLAVODOXIN_LIKE"/>
    <property type="match status" value="1"/>
</dbReference>
<dbReference type="Proteomes" id="UP000422764">
    <property type="component" value="Chromosome"/>
</dbReference>
<dbReference type="InterPro" id="IPR052200">
    <property type="entry name" value="Protoporphyrinogen_IX_DH"/>
</dbReference>
<feature type="domain" description="Flavodoxin-like" evidence="1">
    <location>
        <begin position="4"/>
        <end position="152"/>
    </location>
</feature>
<evidence type="ECO:0000313" key="3">
    <source>
        <dbReference type="Proteomes" id="UP000422764"/>
    </source>
</evidence>